<protein>
    <submittedName>
        <fullName evidence="2">Uncharacterized protein</fullName>
    </submittedName>
</protein>
<sequence>MVLQKDHNTIPKAKDLILISPNYISSTFDCSSKHGWSSCWTLLALSQVIGIPIKSVYPPMNGQQDFSFKSLNFTTVPRFCQNNDKNTTIMWTRKGHHDQTKTWTPNHFVPLIIEPTKPQTVRSNSPVAISPVTITVIPPKQTKKEPVANETIEIDISHSTEPTEHVDPEVSTTCNSVDDSHVSPPSTYKIQNGVNLDAEGLLSTLLDHQLEIVETIPHGYKDNVFCLLDNSENILRKQNSQASYYADDCGSWDTHSARSMKTDFIFMPNGDLKWTVKKTIVIVLRLNQKAKRFTH</sequence>
<dbReference type="OrthoDB" id="10043303at2759"/>
<feature type="compositionally biased region" description="Polar residues" evidence="1">
    <location>
        <begin position="170"/>
        <end position="182"/>
    </location>
</feature>
<feature type="region of interest" description="Disordered" evidence="1">
    <location>
        <begin position="161"/>
        <end position="182"/>
    </location>
</feature>
<proteinExistence type="predicted"/>
<dbReference type="EMBL" id="CACVKT020000346">
    <property type="protein sequence ID" value="CAC5358387.1"/>
    <property type="molecule type" value="Genomic_DNA"/>
</dbReference>
<organism evidence="2 3">
    <name type="scientific">Mytilus coruscus</name>
    <name type="common">Sea mussel</name>
    <dbReference type="NCBI Taxonomy" id="42192"/>
    <lineage>
        <taxon>Eukaryota</taxon>
        <taxon>Metazoa</taxon>
        <taxon>Spiralia</taxon>
        <taxon>Lophotrochozoa</taxon>
        <taxon>Mollusca</taxon>
        <taxon>Bivalvia</taxon>
        <taxon>Autobranchia</taxon>
        <taxon>Pteriomorphia</taxon>
        <taxon>Mytilida</taxon>
        <taxon>Mytiloidea</taxon>
        <taxon>Mytilidae</taxon>
        <taxon>Mytilinae</taxon>
        <taxon>Mytilus</taxon>
    </lineage>
</organism>
<keyword evidence="3" id="KW-1185">Reference proteome</keyword>
<name>A0A6J7ZXL6_MYTCO</name>
<evidence type="ECO:0000313" key="3">
    <source>
        <dbReference type="Proteomes" id="UP000507470"/>
    </source>
</evidence>
<accession>A0A6J7ZXL6</accession>
<dbReference type="Proteomes" id="UP000507470">
    <property type="component" value="Unassembled WGS sequence"/>
</dbReference>
<reference evidence="2 3" key="1">
    <citation type="submission" date="2020-06" db="EMBL/GenBank/DDBJ databases">
        <authorList>
            <person name="Li R."/>
            <person name="Bekaert M."/>
        </authorList>
    </citation>
    <scope>NUCLEOTIDE SEQUENCE [LARGE SCALE GENOMIC DNA]</scope>
    <source>
        <strain evidence="3">wild</strain>
    </source>
</reference>
<evidence type="ECO:0000256" key="1">
    <source>
        <dbReference type="SAM" id="MobiDB-lite"/>
    </source>
</evidence>
<gene>
    <name evidence="2" type="ORF">MCOR_1662</name>
</gene>
<dbReference type="AlphaFoldDB" id="A0A6J7ZXL6"/>
<evidence type="ECO:0000313" key="2">
    <source>
        <dbReference type="EMBL" id="CAC5358387.1"/>
    </source>
</evidence>